<accession>A0ABY8QJ56</accession>
<gene>
    <name evidence="4" type="ORF">QF118_00500</name>
</gene>
<feature type="domain" description="Peptidoglycan binding-like" evidence="3">
    <location>
        <begin position="499"/>
        <end position="551"/>
    </location>
</feature>
<evidence type="ECO:0000313" key="5">
    <source>
        <dbReference type="Proteomes" id="UP001241605"/>
    </source>
</evidence>
<evidence type="ECO:0000259" key="3">
    <source>
        <dbReference type="Pfam" id="PF01471"/>
    </source>
</evidence>
<evidence type="ECO:0000313" key="4">
    <source>
        <dbReference type="EMBL" id="WGW04051.1"/>
    </source>
</evidence>
<dbReference type="RefSeq" id="WP_282300682.1">
    <property type="nucleotide sequence ID" value="NZ_CP124616.1"/>
</dbReference>
<feature type="signal peptide" evidence="2">
    <location>
        <begin position="1"/>
        <end position="20"/>
    </location>
</feature>
<keyword evidence="2" id="KW-0732">Signal</keyword>
<dbReference type="InterPro" id="IPR029030">
    <property type="entry name" value="Caspase-like_dom_sf"/>
</dbReference>
<dbReference type="Pfam" id="PF01471">
    <property type="entry name" value="PG_binding_1"/>
    <property type="match status" value="2"/>
</dbReference>
<dbReference type="SUPFAM" id="SSF52129">
    <property type="entry name" value="Caspase-like"/>
    <property type="match status" value="1"/>
</dbReference>
<feature type="chain" id="PRO_5045308110" evidence="2">
    <location>
        <begin position="21"/>
        <end position="559"/>
    </location>
</feature>
<reference evidence="4 5" key="1">
    <citation type="submission" date="2023-05" db="EMBL/GenBank/DDBJ databases">
        <title>YMD87, complete Genome.</title>
        <authorList>
            <person name="Zhang J."/>
            <person name="Xu X."/>
        </authorList>
    </citation>
    <scope>NUCLEOTIDE SEQUENCE [LARGE SCALE GENOMIC DNA]</scope>
    <source>
        <strain evidence="4 5">YMD87</strain>
    </source>
</reference>
<dbReference type="EMBL" id="CP124616">
    <property type="protein sequence ID" value="WGW04051.1"/>
    <property type="molecule type" value="Genomic_DNA"/>
</dbReference>
<evidence type="ECO:0000256" key="2">
    <source>
        <dbReference type="SAM" id="SignalP"/>
    </source>
</evidence>
<keyword evidence="5" id="KW-1185">Reference proteome</keyword>
<keyword evidence="1" id="KW-0175">Coiled coil</keyword>
<feature type="coiled-coil region" evidence="1">
    <location>
        <begin position="462"/>
        <end position="489"/>
    </location>
</feature>
<organism evidence="4 5">
    <name type="scientific">Tropicibacter oceani</name>
    <dbReference type="NCBI Taxonomy" id="3058420"/>
    <lineage>
        <taxon>Bacteria</taxon>
        <taxon>Pseudomonadati</taxon>
        <taxon>Pseudomonadota</taxon>
        <taxon>Alphaproteobacteria</taxon>
        <taxon>Rhodobacterales</taxon>
        <taxon>Roseobacteraceae</taxon>
        <taxon>Tropicibacter</taxon>
    </lineage>
</organism>
<name>A0ABY8QJ56_9RHOB</name>
<protein>
    <submittedName>
        <fullName evidence="4">Peptidoglycan-binding domain-containing protein</fullName>
    </submittedName>
</protein>
<dbReference type="InterPro" id="IPR002477">
    <property type="entry name" value="Peptidoglycan-bd-like"/>
</dbReference>
<dbReference type="SUPFAM" id="SSF47090">
    <property type="entry name" value="PGBD-like"/>
    <property type="match status" value="2"/>
</dbReference>
<sequence length="559" mass="60271">MRLMTLTLAGLLAGSGAAQAAGDALIIGNSRYGAVQSFFGAARVVAAADSLRDAGLDVTAISDADGQAMDEAFGQFFEGIEAQETPLIIVLAGTFMHGPSGAYLLPVDDGQSIDASEIMTRAFPLDAALDVLAAAPGRSFLVLGETASDVEAGPFLKAGLGQLDAPQGVTIIRGLAPDVAAYAIRDMTRPDVRVALAAQTYELTVEGFDPPWQVVLRKRDITPPKPGETATDGPDPLAAEQADNAAWRLAQQADSAEGYQTYLDGFSRGLHASAAKQRLAAIRAEPYYAERRAEEALALSRDARRDIQRDLSILGFNTRGIDGIFGPGTRGAIKQWQTAERLRPSGYLDQSQIGRLDADARARAAELEAEAERRAAELERQDHLLWRQVQGRGDEASLRGYLDAYPDGLHAPEARRLLAQIEDQRAGTAALQDRRAWDQARSVDSIAAYRQYLAARPGGAFAGQAQARIEELNREETEARAIARAQAEEEALNLNPVARKLAETRLKQLGLKPGDADGVFDKRTRRAIWDYQKSRGLTVSGYLDEQTVVRLLADGILGR</sequence>
<dbReference type="Gene3D" id="3.40.50.1460">
    <property type="match status" value="1"/>
</dbReference>
<feature type="domain" description="Peptidoglycan binding-like" evidence="3">
    <location>
        <begin position="301"/>
        <end position="354"/>
    </location>
</feature>
<proteinExistence type="predicted"/>
<evidence type="ECO:0000256" key="1">
    <source>
        <dbReference type="SAM" id="Coils"/>
    </source>
</evidence>
<dbReference type="Proteomes" id="UP001241605">
    <property type="component" value="Chromosome"/>
</dbReference>
<dbReference type="InterPro" id="IPR036366">
    <property type="entry name" value="PGBDSf"/>
</dbReference>
<dbReference type="Gene3D" id="1.10.101.10">
    <property type="entry name" value="PGBD-like superfamily/PGBD"/>
    <property type="match status" value="2"/>
</dbReference>
<dbReference type="InterPro" id="IPR036365">
    <property type="entry name" value="PGBD-like_sf"/>
</dbReference>